<dbReference type="Pfam" id="PF06305">
    <property type="entry name" value="LapA_dom"/>
    <property type="match status" value="1"/>
</dbReference>
<evidence type="ECO:0000256" key="3">
    <source>
        <dbReference type="ARBA" id="ARBA00022989"/>
    </source>
</evidence>
<reference evidence="7 8" key="1">
    <citation type="submission" date="2017-03" db="EMBL/GenBank/DDBJ databases">
        <title>The genome sequence of Candidatus Rickettsiella viridis.</title>
        <authorList>
            <person name="Nikoh N."/>
            <person name="Tsuchida T."/>
            <person name="Yamaguchi K."/>
            <person name="Maeda T."/>
            <person name="Shigenobu S."/>
            <person name="Fukatsu T."/>
        </authorList>
    </citation>
    <scope>NUCLEOTIDE SEQUENCE [LARGE SCALE GENOMIC DNA]</scope>
    <source>
        <strain evidence="7 8">Ap-RA04</strain>
    </source>
</reference>
<dbReference type="GO" id="GO:0005886">
    <property type="term" value="C:plasma membrane"/>
    <property type="evidence" value="ECO:0007669"/>
    <property type="project" value="InterPro"/>
</dbReference>
<keyword evidence="1" id="KW-1003">Cell membrane</keyword>
<feature type="transmembrane region" description="Helical" evidence="5">
    <location>
        <begin position="40"/>
        <end position="64"/>
    </location>
</feature>
<dbReference type="AlphaFoldDB" id="A0A2Z5UW98"/>
<dbReference type="KEGG" id="rvi:RVIR1_07740"/>
<keyword evidence="4 5" id="KW-0472">Membrane</keyword>
<evidence type="ECO:0000313" key="7">
    <source>
        <dbReference type="EMBL" id="BBB15263.1"/>
    </source>
</evidence>
<evidence type="ECO:0000313" key="8">
    <source>
        <dbReference type="Proteomes" id="UP000282483"/>
    </source>
</evidence>
<protein>
    <recommendedName>
        <fullName evidence="6">Lipopolysaccharide assembly protein A domain-containing protein</fullName>
    </recommendedName>
</protein>
<proteinExistence type="predicted"/>
<accession>A0A2Z5UW98</accession>
<name>A0A2Z5UW98_9COXI</name>
<gene>
    <name evidence="7" type="ORF">RVIR1_07740</name>
</gene>
<sequence>MRILTYLFLILLVLFALTFAGLNAAPVSINYYLGTAQLPLSLLAILSFILGGLLGLLTAFSIYVKLKYANRRLRHRLKLVEEELINLRALPLKDHPH</sequence>
<keyword evidence="3 5" id="KW-1133">Transmembrane helix</keyword>
<evidence type="ECO:0000256" key="5">
    <source>
        <dbReference type="SAM" id="Phobius"/>
    </source>
</evidence>
<dbReference type="OrthoDB" id="5653616at2"/>
<keyword evidence="8" id="KW-1185">Reference proteome</keyword>
<dbReference type="InterPro" id="IPR010445">
    <property type="entry name" value="LapA_dom"/>
</dbReference>
<organism evidence="7 8">
    <name type="scientific">Candidatus Rickettsiella viridis</name>
    <dbReference type="NCBI Taxonomy" id="676208"/>
    <lineage>
        <taxon>Bacteria</taxon>
        <taxon>Pseudomonadati</taxon>
        <taxon>Pseudomonadota</taxon>
        <taxon>Gammaproteobacteria</taxon>
        <taxon>Legionellales</taxon>
        <taxon>Coxiellaceae</taxon>
        <taxon>Rickettsiella</taxon>
    </lineage>
</organism>
<keyword evidence="2 5" id="KW-0812">Transmembrane</keyword>
<dbReference type="Proteomes" id="UP000282483">
    <property type="component" value="Chromosome"/>
</dbReference>
<dbReference type="EMBL" id="AP018005">
    <property type="protein sequence ID" value="BBB15263.1"/>
    <property type="molecule type" value="Genomic_DNA"/>
</dbReference>
<evidence type="ECO:0000259" key="6">
    <source>
        <dbReference type="Pfam" id="PF06305"/>
    </source>
</evidence>
<feature type="domain" description="Lipopolysaccharide assembly protein A" evidence="6">
    <location>
        <begin position="22"/>
        <end position="84"/>
    </location>
</feature>
<evidence type="ECO:0000256" key="4">
    <source>
        <dbReference type="ARBA" id="ARBA00023136"/>
    </source>
</evidence>
<evidence type="ECO:0000256" key="2">
    <source>
        <dbReference type="ARBA" id="ARBA00022692"/>
    </source>
</evidence>
<evidence type="ECO:0000256" key="1">
    <source>
        <dbReference type="ARBA" id="ARBA00022475"/>
    </source>
</evidence>
<dbReference type="RefSeq" id="WP_126322733.1">
    <property type="nucleotide sequence ID" value="NZ_AP018005.1"/>
</dbReference>